<gene>
    <name evidence="2" type="ORF">HV823_17275</name>
</gene>
<dbReference type="EMBL" id="JABXYK010000010">
    <property type="protein sequence ID" value="NVP57010.1"/>
    <property type="molecule type" value="Genomic_DNA"/>
</dbReference>
<evidence type="ECO:0000313" key="2">
    <source>
        <dbReference type="EMBL" id="NVP57010.1"/>
    </source>
</evidence>
<dbReference type="InterPro" id="IPR010333">
    <property type="entry name" value="VirJ"/>
</dbReference>
<dbReference type="Proteomes" id="UP000659172">
    <property type="component" value="Unassembled WGS sequence"/>
</dbReference>
<sequence length="41" mass="4320">MLAAKGVESIGIDGGHHFDGDYEAIGARIILSLKARLAKPQ</sequence>
<organism evidence="2 3">
    <name type="scientific">Mycoplana rhizolycopersici</name>
    <dbReference type="NCBI Taxonomy" id="2746702"/>
    <lineage>
        <taxon>Bacteria</taxon>
        <taxon>Pseudomonadati</taxon>
        <taxon>Pseudomonadota</taxon>
        <taxon>Alphaproteobacteria</taxon>
        <taxon>Hyphomicrobiales</taxon>
        <taxon>Rhizobiaceae</taxon>
        <taxon>Mycoplana</taxon>
    </lineage>
</organism>
<reference evidence="2 3" key="1">
    <citation type="submission" date="2020-06" db="EMBL/GenBank/DDBJ databases">
        <title>Rhizobium sp.nov. isolated from the tomato plant.</title>
        <authorList>
            <person name="Thin K.K."/>
            <person name="Zhang X."/>
            <person name="He S."/>
        </authorList>
    </citation>
    <scope>NUCLEOTIDE SEQUENCE [LARGE SCALE GENOMIC DNA]</scope>
    <source>
        <strain evidence="2 3">DBTS2</strain>
    </source>
</reference>
<accession>A0ABX2QGV4</accession>
<dbReference type="Pfam" id="PF06057">
    <property type="entry name" value="VirJ"/>
    <property type="match status" value="1"/>
</dbReference>
<keyword evidence="3" id="KW-1185">Reference proteome</keyword>
<name>A0ABX2QGV4_9HYPH</name>
<evidence type="ECO:0000259" key="1">
    <source>
        <dbReference type="Pfam" id="PF06057"/>
    </source>
</evidence>
<comment type="caution">
    <text evidence="2">The sequence shown here is derived from an EMBL/GenBank/DDBJ whole genome shotgun (WGS) entry which is preliminary data.</text>
</comment>
<feature type="domain" description="Bacterial virulence" evidence="1">
    <location>
        <begin position="3"/>
        <end position="36"/>
    </location>
</feature>
<protein>
    <recommendedName>
        <fullName evidence="1">Bacterial virulence domain-containing protein</fullName>
    </recommendedName>
</protein>
<evidence type="ECO:0000313" key="3">
    <source>
        <dbReference type="Proteomes" id="UP000659172"/>
    </source>
</evidence>
<proteinExistence type="predicted"/>